<evidence type="ECO:0000313" key="3">
    <source>
        <dbReference type="EMBL" id="OHS95926.1"/>
    </source>
</evidence>
<gene>
    <name evidence="3" type="ORF">TRFO_37951</name>
</gene>
<feature type="compositionally biased region" description="Basic and acidic residues" evidence="1">
    <location>
        <begin position="808"/>
        <end position="817"/>
    </location>
</feature>
<organism evidence="3 4">
    <name type="scientific">Tritrichomonas foetus</name>
    <dbReference type="NCBI Taxonomy" id="1144522"/>
    <lineage>
        <taxon>Eukaryota</taxon>
        <taxon>Metamonada</taxon>
        <taxon>Parabasalia</taxon>
        <taxon>Tritrichomonadida</taxon>
        <taxon>Tritrichomonadidae</taxon>
        <taxon>Tritrichomonas</taxon>
    </lineage>
</organism>
<sequence length="1059" mass="121597">MKYVCVRSDAAPSQFIEVDDNIIESLKKCSLVSKANLWIRTVNYSYPIDLNSKNDSLDEIQSLVITRDDSKDCYNQFPAKTCFENVFPCLQIFHSISHDTILFFVNLYYEYKGDDDKNDNLGINLEGEPVTKEKRNSSSQLFVKVPIKFSIHDKHQNFRSFIIPKIQEIVQPKLTIKNVYLTPSNYEINKQSGNNETKNANVTKEFEENWTVDEVLGKLKNYEIRSDFDFVQQTTKEVYDSMKQRVTSLQLIFEKEKKFVDDVDKMVNFWQSRIKDLDIFSNENETPFPLLDKMLNLHTKILEVLTLKQPFRYSTEIGQLFLSIASFFKKESLLYISNTEKYVESVESNCFIDDVNDTFTELANECNGVSFIDYLNRPKTHYLTYYAAIKELKENTPKFHPDYFYLLLSLKELEDISSKITGTVKIEMKRKHDDISYFSQLEEAMKEEEEVPDDLIQKLSEEPAVTSEKREKELLDLEQLIEIEENVDDDEEVAEDGSITTNTSKVDSATQKTPSKVKLQLDFSQLNKGKPESVKTFLNMFSQNADEETLKAQADQYYEELRDHTPRNISTDSEEYIEALIKSSPDMVDTDRLNRSYDFSKYKRNEREPKSARNFSQSSFRLDASKPLTTDSLDEISFAEKFRPRARNTNSNLRNASSYGIASNTGTIPNLNLGGYNRTKPSTQTRATIQTQTDLIPFDSLSFKSLNPEFSDDIHSSRSYSANYNNSMDIPAKRYINAQNSFSTKSGESEGRRPYNYVKYFDQDSERLNTLFKQFYGDESTSSKKSDTASIRSQRPQRVVYLNNTKITPKEDPEESRSVFSPRGSSGARSARSPTASMFKSSPDSPGKIYTPQERQEKIEQYMKMFNNDDDVQFRFLSSNSTLSSPRHSAQRSAQQSPRFSRSNNASFSKQSNKVPRRYSSHLSGQSSNNNSFNISPNTSKGSFNSMQLFNKSQNNSPKSYGTNSGSRNINNQRNDLENEDNDHCDVNSIKSLAKSVLSAGGTRKLPNIEIHSDVEEENEEDKVVTIIVEKDGHKNDRDVQVISFPVPKLPIQSIKDNS</sequence>
<dbReference type="GeneID" id="94846442"/>
<dbReference type="AlphaFoldDB" id="A0A1J4J9Q7"/>
<feature type="domain" description="DH" evidence="2">
    <location>
        <begin position="244"/>
        <end position="423"/>
    </location>
</feature>
<dbReference type="PROSITE" id="PS50010">
    <property type="entry name" value="DH_2"/>
    <property type="match status" value="1"/>
</dbReference>
<dbReference type="SUPFAM" id="SSF48065">
    <property type="entry name" value="DBL homology domain (DH-domain)"/>
    <property type="match status" value="1"/>
</dbReference>
<dbReference type="RefSeq" id="XP_068349063.1">
    <property type="nucleotide sequence ID" value="XM_068511738.1"/>
</dbReference>
<keyword evidence="4" id="KW-1185">Reference proteome</keyword>
<feature type="compositionally biased region" description="Polar residues" evidence="1">
    <location>
        <begin position="881"/>
        <end position="914"/>
    </location>
</feature>
<dbReference type="GO" id="GO:0005085">
    <property type="term" value="F:guanyl-nucleotide exchange factor activity"/>
    <property type="evidence" value="ECO:0007669"/>
    <property type="project" value="InterPro"/>
</dbReference>
<dbReference type="EMBL" id="MLAK01001212">
    <property type="protein sequence ID" value="OHS95926.1"/>
    <property type="molecule type" value="Genomic_DNA"/>
</dbReference>
<feature type="region of interest" description="Disordered" evidence="1">
    <location>
        <begin position="881"/>
        <end position="983"/>
    </location>
</feature>
<dbReference type="InterPro" id="IPR000219">
    <property type="entry name" value="DH_dom"/>
</dbReference>
<evidence type="ECO:0000256" key="1">
    <source>
        <dbReference type="SAM" id="MobiDB-lite"/>
    </source>
</evidence>
<feature type="compositionally biased region" description="Low complexity" evidence="1">
    <location>
        <begin position="821"/>
        <end position="837"/>
    </location>
</feature>
<feature type="compositionally biased region" description="Low complexity" evidence="1">
    <location>
        <begin position="927"/>
        <end position="940"/>
    </location>
</feature>
<dbReference type="Proteomes" id="UP000179807">
    <property type="component" value="Unassembled WGS sequence"/>
</dbReference>
<feature type="region of interest" description="Disordered" evidence="1">
    <location>
        <begin position="779"/>
        <end position="850"/>
    </location>
</feature>
<feature type="compositionally biased region" description="Polar residues" evidence="1">
    <location>
        <begin position="498"/>
        <end position="514"/>
    </location>
</feature>
<feature type="compositionally biased region" description="Polar residues" evidence="1">
    <location>
        <begin position="788"/>
        <end position="807"/>
    </location>
</feature>
<name>A0A1J4J9Q7_9EUKA</name>
<dbReference type="VEuPathDB" id="TrichDB:TRFO_37951"/>
<feature type="region of interest" description="Disordered" evidence="1">
    <location>
        <begin position="489"/>
        <end position="514"/>
    </location>
</feature>
<protein>
    <recommendedName>
        <fullName evidence="2">DH domain-containing protein</fullName>
    </recommendedName>
</protein>
<dbReference type="Pfam" id="PF00621">
    <property type="entry name" value="RhoGEF"/>
    <property type="match status" value="1"/>
</dbReference>
<proteinExistence type="predicted"/>
<accession>A0A1J4J9Q7</accession>
<feature type="compositionally biased region" description="Polar residues" evidence="1">
    <location>
        <begin position="941"/>
        <end position="974"/>
    </location>
</feature>
<evidence type="ECO:0000313" key="4">
    <source>
        <dbReference type="Proteomes" id="UP000179807"/>
    </source>
</evidence>
<evidence type="ECO:0000259" key="2">
    <source>
        <dbReference type="PROSITE" id="PS50010"/>
    </source>
</evidence>
<dbReference type="InterPro" id="IPR035899">
    <property type="entry name" value="DBL_dom_sf"/>
</dbReference>
<dbReference type="Gene3D" id="1.20.900.10">
    <property type="entry name" value="Dbl homology (DH) domain"/>
    <property type="match status" value="1"/>
</dbReference>
<reference evidence="3" key="1">
    <citation type="submission" date="2016-10" db="EMBL/GenBank/DDBJ databases">
        <authorList>
            <person name="Benchimol M."/>
            <person name="Almeida L.G."/>
            <person name="Vasconcelos A.T."/>
            <person name="Perreira-Neves A."/>
            <person name="Rosa I.A."/>
            <person name="Tasca T."/>
            <person name="Bogo M.R."/>
            <person name="de Souza W."/>
        </authorList>
    </citation>
    <scope>NUCLEOTIDE SEQUENCE [LARGE SCALE GENOMIC DNA]</scope>
    <source>
        <strain evidence="3">K</strain>
    </source>
</reference>
<comment type="caution">
    <text evidence="3">The sequence shown here is derived from an EMBL/GenBank/DDBJ whole genome shotgun (WGS) entry which is preliminary data.</text>
</comment>